<comment type="caution">
    <text evidence="2">The sequence shown here is derived from an EMBL/GenBank/DDBJ whole genome shotgun (WGS) entry which is preliminary data.</text>
</comment>
<evidence type="ECO:0000256" key="1">
    <source>
        <dbReference type="SAM" id="MobiDB-lite"/>
    </source>
</evidence>
<proteinExistence type="predicted"/>
<dbReference type="EMBL" id="JBHMBK010000012">
    <property type="protein sequence ID" value="MFB9686121.1"/>
    <property type="molecule type" value="Genomic_DNA"/>
</dbReference>
<organism evidence="2 3">
    <name type="scientific">Amycolatopsis plumensis</name>
    <dbReference type="NCBI Taxonomy" id="236508"/>
    <lineage>
        <taxon>Bacteria</taxon>
        <taxon>Bacillati</taxon>
        <taxon>Actinomycetota</taxon>
        <taxon>Actinomycetes</taxon>
        <taxon>Pseudonocardiales</taxon>
        <taxon>Pseudonocardiaceae</taxon>
        <taxon>Amycolatopsis</taxon>
    </lineage>
</organism>
<evidence type="ECO:0000313" key="2">
    <source>
        <dbReference type="EMBL" id="MFB9686121.1"/>
    </source>
</evidence>
<reference evidence="2 3" key="1">
    <citation type="submission" date="2024-09" db="EMBL/GenBank/DDBJ databases">
        <authorList>
            <person name="Sun Q."/>
            <person name="Mori K."/>
        </authorList>
    </citation>
    <scope>NUCLEOTIDE SEQUENCE [LARGE SCALE GENOMIC DNA]</scope>
    <source>
        <strain evidence="2 3">JCM 13852</strain>
    </source>
</reference>
<dbReference type="Proteomes" id="UP001589535">
    <property type="component" value="Unassembled WGS sequence"/>
</dbReference>
<keyword evidence="3" id="KW-1185">Reference proteome</keyword>
<evidence type="ECO:0000313" key="3">
    <source>
        <dbReference type="Proteomes" id="UP001589535"/>
    </source>
</evidence>
<sequence>MSSPNARQHPPKSARGGGSWPTIGEHITAVHRRSAAEGVPDPDWLPWPPTARNCPLLLPRGERTPYRVWEVMELRARYVRWPQIAARLGVPEHVVRDWIHRLGNR</sequence>
<dbReference type="Pfam" id="PF13384">
    <property type="entry name" value="HTH_23"/>
    <property type="match status" value="1"/>
</dbReference>
<protein>
    <submittedName>
        <fullName evidence="2">Helix-turn-helix domain-containing protein</fullName>
    </submittedName>
</protein>
<name>A0ABV5U409_9PSEU</name>
<feature type="region of interest" description="Disordered" evidence="1">
    <location>
        <begin position="1"/>
        <end position="24"/>
    </location>
</feature>
<dbReference type="RefSeq" id="WP_378194801.1">
    <property type="nucleotide sequence ID" value="NZ_JBHMBK010000012.1"/>
</dbReference>
<accession>A0ABV5U409</accession>
<gene>
    <name evidence="2" type="ORF">ACFFTO_18140</name>
</gene>